<sequence>MYDLNNKLNELHQIVIGWNRSSPLLNSNTLVQLESISLLLNDIYNAIKPLNIQLSDIMNSYKCLGVFLTNLSTLPFTSIGSLSIESKNDKQHLISKQTLDILLVLLYKTFEQSTDNNKDEVISVCNNVRVWIVMLLQFRIYQNQKKLWVKTENQPNGDRDPQVESMYQFMNDLEEFNQQLKHQHNQLSNYTNTSHSDINDLIRKINLIEISNSNNNNNDEDQHITIQLSLLNLFLSQRQTINTLQVDGLSIINLYLSKEKPIFNIAIWRRHPTFLLKELLKVFKKYYKDINEVNVLTNNGVIQCLIEYPSLYTLSMEFLVQLWIETQSFQALDFLSRVNSIFINQRSLKDNYISLHKYYPISLRELIKIYQAKFNSHQEFSSLINRINDTRVSIINHTPEDLKSDIFKSIWLLNELDLNLLNYIVWCRYTCSDTGREGGYHLYFHQFKLLIGVLQSKESTGKL</sequence>
<organism evidence="1 2">
    <name type="scientific">Heterostelium pallidum (strain ATCC 26659 / Pp 5 / PN500)</name>
    <name type="common">Cellular slime mold</name>
    <name type="synonym">Polysphondylium pallidum</name>
    <dbReference type="NCBI Taxonomy" id="670386"/>
    <lineage>
        <taxon>Eukaryota</taxon>
        <taxon>Amoebozoa</taxon>
        <taxon>Evosea</taxon>
        <taxon>Eumycetozoa</taxon>
        <taxon>Dictyostelia</taxon>
        <taxon>Acytosteliales</taxon>
        <taxon>Acytosteliaceae</taxon>
        <taxon>Heterostelium</taxon>
    </lineage>
</organism>
<dbReference type="GeneID" id="31357599"/>
<dbReference type="InParanoid" id="D3B1A2"/>
<accession>D3B1A2</accession>
<protein>
    <submittedName>
        <fullName evidence="1">Uncharacterized protein</fullName>
    </submittedName>
</protein>
<name>D3B1A2_HETP5</name>
<gene>
    <name evidence="1" type="ORF">PPL_02073</name>
</gene>
<dbReference type="Proteomes" id="UP000001396">
    <property type="component" value="Unassembled WGS sequence"/>
</dbReference>
<dbReference type="OMA" id="RIHECQS"/>
<dbReference type="AlphaFoldDB" id="D3B1A2"/>
<keyword evidence="2" id="KW-1185">Reference proteome</keyword>
<evidence type="ECO:0000313" key="2">
    <source>
        <dbReference type="Proteomes" id="UP000001396"/>
    </source>
</evidence>
<evidence type="ECO:0000313" key="1">
    <source>
        <dbReference type="EMBL" id="EFA85076.1"/>
    </source>
</evidence>
<reference evidence="1 2" key="1">
    <citation type="journal article" date="2011" name="Genome Res.">
        <title>Phylogeny-wide analysis of social amoeba genomes highlights ancient origins for complex intercellular communication.</title>
        <authorList>
            <person name="Heidel A.J."/>
            <person name="Lawal H.M."/>
            <person name="Felder M."/>
            <person name="Schilde C."/>
            <person name="Helps N.R."/>
            <person name="Tunggal B."/>
            <person name="Rivero F."/>
            <person name="John U."/>
            <person name="Schleicher M."/>
            <person name="Eichinger L."/>
            <person name="Platzer M."/>
            <person name="Noegel A.A."/>
            <person name="Schaap P."/>
            <person name="Gloeckner G."/>
        </authorList>
    </citation>
    <scope>NUCLEOTIDE SEQUENCE [LARGE SCALE GENOMIC DNA]</scope>
    <source>
        <strain evidence="2">ATCC 26659 / Pp 5 / PN500</strain>
    </source>
</reference>
<comment type="caution">
    <text evidence="1">The sequence shown here is derived from an EMBL/GenBank/DDBJ whole genome shotgun (WGS) entry which is preliminary data.</text>
</comment>
<dbReference type="RefSeq" id="XP_020437186.1">
    <property type="nucleotide sequence ID" value="XM_020573069.1"/>
</dbReference>
<proteinExistence type="predicted"/>
<dbReference type="EMBL" id="ADBJ01000008">
    <property type="protein sequence ID" value="EFA85076.1"/>
    <property type="molecule type" value="Genomic_DNA"/>
</dbReference>